<keyword evidence="9" id="KW-1185">Reference proteome</keyword>
<feature type="transmembrane region" description="Helical" evidence="6">
    <location>
        <begin position="151"/>
        <end position="170"/>
    </location>
</feature>
<evidence type="ECO:0000256" key="1">
    <source>
        <dbReference type="ARBA" id="ARBA00004127"/>
    </source>
</evidence>
<feature type="transmembrane region" description="Helical" evidence="6">
    <location>
        <begin position="7"/>
        <end position="27"/>
    </location>
</feature>
<feature type="domain" description="EamA" evidence="7">
    <location>
        <begin position="151"/>
        <end position="285"/>
    </location>
</feature>
<keyword evidence="3 6" id="KW-0812">Transmembrane</keyword>
<evidence type="ECO:0000256" key="5">
    <source>
        <dbReference type="ARBA" id="ARBA00023136"/>
    </source>
</evidence>
<keyword evidence="4 6" id="KW-1133">Transmembrane helix</keyword>
<dbReference type="EMBL" id="CP021434">
    <property type="protein sequence ID" value="ARU60853.1"/>
    <property type="molecule type" value="Genomic_DNA"/>
</dbReference>
<feature type="transmembrane region" description="Helical" evidence="6">
    <location>
        <begin position="69"/>
        <end position="88"/>
    </location>
</feature>
<evidence type="ECO:0000256" key="4">
    <source>
        <dbReference type="ARBA" id="ARBA00022989"/>
    </source>
</evidence>
<evidence type="ECO:0000256" key="3">
    <source>
        <dbReference type="ARBA" id="ARBA00022692"/>
    </source>
</evidence>
<organism evidence="8 9">
    <name type="scientific">Tumebacillus avium</name>
    <dbReference type="NCBI Taxonomy" id="1903704"/>
    <lineage>
        <taxon>Bacteria</taxon>
        <taxon>Bacillati</taxon>
        <taxon>Bacillota</taxon>
        <taxon>Bacilli</taxon>
        <taxon>Bacillales</taxon>
        <taxon>Alicyclobacillaceae</taxon>
        <taxon>Tumebacillus</taxon>
    </lineage>
</organism>
<name>A0A1Y0IND4_9BACL</name>
<feature type="domain" description="EamA" evidence="7">
    <location>
        <begin position="6"/>
        <end position="141"/>
    </location>
</feature>
<evidence type="ECO:0000313" key="8">
    <source>
        <dbReference type="EMBL" id="ARU60853.1"/>
    </source>
</evidence>
<sequence length="297" mass="32121">MNRFTTGVLLMCLSATGFAVMPILAVFAHEGGANIATTLFLRFAFAGVFFYLCLRWNKRFQVSITKKQWAALFLCGGVIYALISTLYFASLNYISGSLATLMLYTYPIFVVILSGLIEKEVFPRKVIFSILLAFAGMTLVIGASYGAINTVGLLLAISASVGYAIHIVLMNRVVKQLPAFLTTGLVILFTALVQLMIGLTTGSLDFHFDTMAWASILGLTAASTILALLTFFAGLQLVGSTNASMLSMLEPILTIVLSVIILDESFTLLQMIGTLIVLFGAFVVVRNQSTKREIASS</sequence>
<proteinExistence type="inferred from homology"/>
<dbReference type="PANTHER" id="PTHR32322">
    <property type="entry name" value="INNER MEMBRANE TRANSPORTER"/>
    <property type="match status" value="1"/>
</dbReference>
<reference evidence="9" key="1">
    <citation type="submission" date="2017-05" db="EMBL/GenBank/DDBJ databases">
        <authorList>
            <person name="Sung H."/>
        </authorList>
    </citation>
    <scope>NUCLEOTIDE SEQUENCE [LARGE SCALE GENOMIC DNA]</scope>
    <source>
        <strain evidence="9">AR23208</strain>
    </source>
</reference>
<feature type="transmembrane region" description="Helical" evidence="6">
    <location>
        <begin position="94"/>
        <end position="114"/>
    </location>
</feature>
<dbReference type="PANTHER" id="PTHR32322:SF2">
    <property type="entry name" value="EAMA DOMAIN-CONTAINING PROTEIN"/>
    <property type="match status" value="1"/>
</dbReference>
<gene>
    <name evidence="8" type="ORF">CBW65_06900</name>
</gene>
<feature type="transmembrane region" description="Helical" evidence="6">
    <location>
        <begin position="245"/>
        <end position="262"/>
    </location>
</feature>
<evidence type="ECO:0000256" key="6">
    <source>
        <dbReference type="SAM" id="Phobius"/>
    </source>
</evidence>
<dbReference type="SUPFAM" id="SSF103481">
    <property type="entry name" value="Multidrug resistance efflux transporter EmrE"/>
    <property type="match status" value="2"/>
</dbReference>
<evidence type="ECO:0000259" key="7">
    <source>
        <dbReference type="Pfam" id="PF00892"/>
    </source>
</evidence>
<dbReference type="Proteomes" id="UP000195437">
    <property type="component" value="Chromosome"/>
</dbReference>
<dbReference type="AlphaFoldDB" id="A0A1Y0IND4"/>
<feature type="transmembrane region" description="Helical" evidence="6">
    <location>
        <begin position="126"/>
        <end position="145"/>
    </location>
</feature>
<keyword evidence="5 6" id="KW-0472">Membrane</keyword>
<feature type="transmembrane region" description="Helical" evidence="6">
    <location>
        <begin position="39"/>
        <end position="57"/>
    </location>
</feature>
<dbReference type="Pfam" id="PF00892">
    <property type="entry name" value="EamA"/>
    <property type="match status" value="2"/>
</dbReference>
<protein>
    <recommendedName>
        <fullName evidence="7">EamA domain-containing protein</fullName>
    </recommendedName>
</protein>
<evidence type="ECO:0000256" key="2">
    <source>
        <dbReference type="ARBA" id="ARBA00007362"/>
    </source>
</evidence>
<dbReference type="InterPro" id="IPR050638">
    <property type="entry name" value="AA-Vitamin_Transporters"/>
</dbReference>
<feature type="transmembrane region" description="Helical" evidence="6">
    <location>
        <begin position="177"/>
        <end position="199"/>
    </location>
</feature>
<comment type="similarity">
    <text evidence="2">Belongs to the EamA transporter family.</text>
</comment>
<dbReference type="RefSeq" id="WP_087456242.1">
    <property type="nucleotide sequence ID" value="NZ_CP021434.1"/>
</dbReference>
<feature type="transmembrane region" description="Helical" evidence="6">
    <location>
        <begin position="268"/>
        <end position="285"/>
    </location>
</feature>
<accession>A0A1Y0IND4</accession>
<dbReference type="InterPro" id="IPR000620">
    <property type="entry name" value="EamA_dom"/>
</dbReference>
<dbReference type="KEGG" id="tum:CBW65_06900"/>
<feature type="transmembrane region" description="Helical" evidence="6">
    <location>
        <begin position="211"/>
        <end position="233"/>
    </location>
</feature>
<dbReference type="InterPro" id="IPR037185">
    <property type="entry name" value="EmrE-like"/>
</dbReference>
<evidence type="ECO:0000313" key="9">
    <source>
        <dbReference type="Proteomes" id="UP000195437"/>
    </source>
</evidence>
<dbReference type="OrthoDB" id="6707571at2"/>
<comment type="subcellular location">
    <subcellularLocation>
        <location evidence="1">Endomembrane system</location>
        <topology evidence="1">Multi-pass membrane protein</topology>
    </subcellularLocation>
</comment>
<dbReference type="GO" id="GO:0016020">
    <property type="term" value="C:membrane"/>
    <property type="evidence" value="ECO:0007669"/>
    <property type="project" value="UniProtKB-SubCell"/>
</dbReference>